<organism evidence="1 2">
    <name type="scientific">Paenarthrobacter histidinolovorans</name>
    <dbReference type="NCBI Taxonomy" id="43664"/>
    <lineage>
        <taxon>Bacteria</taxon>
        <taxon>Bacillati</taxon>
        <taxon>Actinomycetota</taxon>
        <taxon>Actinomycetes</taxon>
        <taxon>Micrococcales</taxon>
        <taxon>Micrococcaceae</taxon>
        <taxon>Paenarthrobacter</taxon>
    </lineage>
</organism>
<reference evidence="1 2" key="1">
    <citation type="submission" date="2024-10" db="EMBL/GenBank/DDBJ databases">
        <title>Novel secondary metabolite-producing bacteria for plant disease control.</title>
        <authorList>
            <person name="Chevrette M."/>
        </authorList>
    </citation>
    <scope>NUCLEOTIDE SEQUENCE [LARGE SCALE GENOMIC DNA]</scope>
    <source>
        <strain evidence="1 2">J30 TE3557</strain>
    </source>
</reference>
<protein>
    <submittedName>
        <fullName evidence="1">Uncharacterized protein</fullName>
    </submittedName>
</protein>
<keyword evidence="2" id="KW-1185">Reference proteome</keyword>
<evidence type="ECO:0000313" key="2">
    <source>
        <dbReference type="Proteomes" id="UP001620520"/>
    </source>
</evidence>
<dbReference type="EMBL" id="JBIYEW010000003">
    <property type="protein sequence ID" value="MFK4640533.1"/>
    <property type="molecule type" value="Genomic_DNA"/>
</dbReference>
<sequence>MVLGGATFRRVEARPANVGKAGSHIIMADGFRPVYKEIVGQRLSLASRALESGKFAGSSLT</sequence>
<proteinExistence type="predicted"/>
<comment type="caution">
    <text evidence="1">The sequence shown here is derived from an EMBL/GenBank/DDBJ whole genome shotgun (WGS) entry which is preliminary data.</text>
</comment>
<name>A0ABW8NAD5_9MICC</name>
<gene>
    <name evidence="1" type="ORF">ABIA52_003422</name>
</gene>
<accession>A0ABW8NAD5</accession>
<dbReference type="Proteomes" id="UP001620520">
    <property type="component" value="Unassembled WGS sequence"/>
</dbReference>
<evidence type="ECO:0000313" key="1">
    <source>
        <dbReference type="EMBL" id="MFK4640533.1"/>
    </source>
</evidence>